<gene>
    <name evidence="1" type="ORF">S01H1_37365</name>
</gene>
<dbReference type="EMBL" id="BARS01023467">
    <property type="protein sequence ID" value="GAG11834.1"/>
    <property type="molecule type" value="Genomic_DNA"/>
</dbReference>
<name>X0V156_9ZZZZ</name>
<accession>X0V156</accession>
<reference evidence="1" key="1">
    <citation type="journal article" date="2014" name="Front. Microbiol.">
        <title>High frequency of phylogenetically diverse reductive dehalogenase-homologous genes in deep subseafloor sedimentary metagenomes.</title>
        <authorList>
            <person name="Kawai M."/>
            <person name="Futagami T."/>
            <person name="Toyoda A."/>
            <person name="Takaki Y."/>
            <person name="Nishi S."/>
            <person name="Hori S."/>
            <person name="Arai W."/>
            <person name="Tsubouchi T."/>
            <person name="Morono Y."/>
            <person name="Uchiyama I."/>
            <person name="Ito T."/>
            <person name="Fujiyama A."/>
            <person name="Inagaki F."/>
            <person name="Takami H."/>
        </authorList>
    </citation>
    <scope>NUCLEOTIDE SEQUENCE</scope>
    <source>
        <strain evidence="1">Expedition CK06-06</strain>
    </source>
</reference>
<feature type="non-terminal residue" evidence="1">
    <location>
        <position position="1"/>
    </location>
</feature>
<evidence type="ECO:0000313" key="1">
    <source>
        <dbReference type="EMBL" id="GAG11834.1"/>
    </source>
</evidence>
<sequence length="35" mass="4007">CHFTGGILAPKEMSDMEKLEEPFNVAADEHEEWSE</sequence>
<protein>
    <submittedName>
        <fullName evidence="1">Uncharacterized protein</fullName>
    </submittedName>
</protein>
<organism evidence="1">
    <name type="scientific">marine sediment metagenome</name>
    <dbReference type="NCBI Taxonomy" id="412755"/>
    <lineage>
        <taxon>unclassified sequences</taxon>
        <taxon>metagenomes</taxon>
        <taxon>ecological metagenomes</taxon>
    </lineage>
</organism>
<proteinExistence type="predicted"/>
<dbReference type="AlphaFoldDB" id="X0V156"/>
<comment type="caution">
    <text evidence="1">The sequence shown here is derived from an EMBL/GenBank/DDBJ whole genome shotgun (WGS) entry which is preliminary data.</text>
</comment>